<feature type="domain" description="Endonuclease/exonuclease/phosphatase" evidence="1">
    <location>
        <begin position="16"/>
        <end position="74"/>
    </location>
</feature>
<dbReference type="Proteomes" id="UP001152484">
    <property type="component" value="Unassembled WGS sequence"/>
</dbReference>
<protein>
    <recommendedName>
        <fullName evidence="1">Endonuclease/exonuclease/phosphatase domain-containing protein</fullName>
    </recommendedName>
</protein>
<dbReference type="AlphaFoldDB" id="A0A9P0ZBD5"/>
<dbReference type="SUPFAM" id="SSF56219">
    <property type="entry name" value="DNase I-like"/>
    <property type="match status" value="1"/>
</dbReference>
<keyword evidence="3" id="KW-1185">Reference proteome</keyword>
<proteinExistence type="predicted"/>
<gene>
    <name evidence="2" type="ORF">CEURO_LOCUS12586</name>
</gene>
<evidence type="ECO:0000313" key="2">
    <source>
        <dbReference type="EMBL" id="CAH9094097.1"/>
    </source>
</evidence>
<dbReference type="InterPro" id="IPR005135">
    <property type="entry name" value="Endo/exonuclease/phosphatase"/>
</dbReference>
<dbReference type="Pfam" id="PF03372">
    <property type="entry name" value="Exo_endo_phos"/>
    <property type="match status" value="1"/>
</dbReference>
<accession>A0A9P0ZBD5</accession>
<evidence type="ECO:0000313" key="3">
    <source>
        <dbReference type="Proteomes" id="UP001152484"/>
    </source>
</evidence>
<reference evidence="2" key="1">
    <citation type="submission" date="2022-07" db="EMBL/GenBank/DDBJ databases">
        <authorList>
            <person name="Macas J."/>
            <person name="Novak P."/>
            <person name="Neumann P."/>
        </authorList>
    </citation>
    <scope>NUCLEOTIDE SEQUENCE</scope>
</reference>
<name>A0A9P0ZBD5_CUSEU</name>
<dbReference type="InterPro" id="IPR036691">
    <property type="entry name" value="Endo/exonu/phosph_ase_sf"/>
</dbReference>
<dbReference type="Gene3D" id="3.60.10.10">
    <property type="entry name" value="Endonuclease/exonuclease/phosphatase"/>
    <property type="match status" value="1"/>
</dbReference>
<dbReference type="EMBL" id="CAMAPE010000031">
    <property type="protein sequence ID" value="CAH9094097.1"/>
    <property type="molecule type" value="Genomic_DNA"/>
</dbReference>
<dbReference type="OrthoDB" id="1300573at2759"/>
<evidence type="ECO:0000259" key="1">
    <source>
        <dbReference type="Pfam" id="PF03372"/>
    </source>
</evidence>
<comment type="caution">
    <text evidence="2">The sequence shown here is derived from an EMBL/GenBank/DDBJ whole genome shotgun (WGS) entry which is preliminary data.</text>
</comment>
<dbReference type="GO" id="GO:0003824">
    <property type="term" value="F:catalytic activity"/>
    <property type="evidence" value="ECO:0007669"/>
    <property type="project" value="InterPro"/>
</dbReference>
<organism evidence="2 3">
    <name type="scientific">Cuscuta europaea</name>
    <name type="common">European dodder</name>
    <dbReference type="NCBI Taxonomy" id="41803"/>
    <lineage>
        <taxon>Eukaryota</taxon>
        <taxon>Viridiplantae</taxon>
        <taxon>Streptophyta</taxon>
        <taxon>Embryophyta</taxon>
        <taxon>Tracheophyta</taxon>
        <taxon>Spermatophyta</taxon>
        <taxon>Magnoliopsida</taxon>
        <taxon>eudicotyledons</taxon>
        <taxon>Gunneridae</taxon>
        <taxon>Pentapetalae</taxon>
        <taxon>asterids</taxon>
        <taxon>lamiids</taxon>
        <taxon>Solanales</taxon>
        <taxon>Convolvulaceae</taxon>
        <taxon>Cuscuteae</taxon>
        <taxon>Cuscuta</taxon>
        <taxon>Cuscuta subgen. Cuscuta</taxon>
    </lineage>
</organism>
<sequence length="114" mass="12952">MQVNLEDGVPGCRFTGFYGCPERSRRRETWNILKSLSLGSDKPWLVMGDFNDIMFASRKERSCSSPSLAFEGFSGNCVDEWSEELFLQRISIHLGTLERVSELGRGKTCQNFGF</sequence>